<dbReference type="AlphaFoldDB" id="A0A545UEA0"/>
<dbReference type="Pfam" id="PF08713">
    <property type="entry name" value="DNA_alkylation"/>
    <property type="match status" value="1"/>
</dbReference>
<dbReference type="InterPro" id="IPR014825">
    <property type="entry name" value="DNA_alkylation"/>
</dbReference>
<dbReference type="OrthoDB" id="7345147at2"/>
<evidence type="ECO:0000313" key="1">
    <source>
        <dbReference type="EMBL" id="TQV87755.1"/>
    </source>
</evidence>
<sequence>MNKSEVIKLLKENQNDRGIKNWAKMENTAGLKSFGIGLTQLRKLAKQVGRNRELSLELWETDIYDAKTIALLIDDPKQITKAQAEKQVNELGAGLLAHVFSSCDATLAKSPVAFDLANEWLETDHDLKRRSAYGLLYELSKNKRNKALTDDYFVDVIEKINDKIFNMEETPTMRCAMGGALMGIGKRNKLLNERAIKVAKAVGPIDFNEDGGKCEPFDVLKHLTSDALKKKFAK</sequence>
<reference evidence="1 2" key="1">
    <citation type="submission" date="2019-07" db="EMBL/GenBank/DDBJ databases">
        <title>Draft genome for Aliikangiella sp. M105.</title>
        <authorList>
            <person name="Wang G."/>
        </authorList>
    </citation>
    <scope>NUCLEOTIDE SEQUENCE [LARGE SCALE GENOMIC DNA]</scope>
    <source>
        <strain evidence="1 2">M105</strain>
    </source>
</reference>
<comment type="caution">
    <text evidence="1">The sequence shown here is derived from an EMBL/GenBank/DDBJ whole genome shotgun (WGS) entry which is preliminary data.</text>
</comment>
<evidence type="ECO:0008006" key="3">
    <source>
        <dbReference type="Google" id="ProtNLM"/>
    </source>
</evidence>
<evidence type="ECO:0000313" key="2">
    <source>
        <dbReference type="Proteomes" id="UP000315439"/>
    </source>
</evidence>
<dbReference type="SUPFAM" id="SSF48371">
    <property type="entry name" value="ARM repeat"/>
    <property type="match status" value="1"/>
</dbReference>
<proteinExistence type="predicted"/>
<protein>
    <recommendedName>
        <fullName evidence="3">DNA alkylation repair protein</fullName>
    </recommendedName>
</protein>
<dbReference type="EMBL" id="VIKS01000006">
    <property type="protein sequence ID" value="TQV87755.1"/>
    <property type="molecule type" value="Genomic_DNA"/>
</dbReference>
<accession>A0A545UEA0</accession>
<keyword evidence="2" id="KW-1185">Reference proteome</keyword>
<gene>
    <name evidence="1" type="ORF">FLL46_10235</name>
</gene>
<dbReference type="PANTHER" id="PTHR41291">
    <property type="entry name" value="DNA ALKYLATION REPAIR PROTEIN"/>
    <property type="match status" value="1"/>
</dbReference>
<dbReference type="Proteomes" id="UP000315439">
    <property type="component" value="Unassembled WGS sequence"/>
</dbReference>
<name>A0A545UEA0_9GAMM</name>
<organism evidence="1 2">
    <name type="scientific">Aliikangiella coralliicola</name>
    <dbReference type="NCBI Taxonomy" id="2592383"/>
    <lineage>
        <taxon>Bacteria</taxon>
        <taxon>Pseudomonadati</taxon>
        <taxon>Pseudomonadota</taxon>
        <taxon>Gammaproteobacteria</taxon>
        <taxon>Oceanospirillales</taxon>
        <taxon>Pleioneaceae</taxon>
        <taxon>Aliikangiella</taxon>
    </lineage>
</organism>
<dbReference type="Gene3D" id="1.25.10.90">
    <property type="match status" value="1"/>
</dbReference>
<dbReference type="PANTHER" id="PTHR41291:SF1">
    <property type="entry name" value="DNA ALKYLATION REPAIR PROTEIN"/>
    <property type="match status" value="1"/>
</dbReference>
<dbReference type="InterPro" id="IPR016024">
    <property type="entry name" value="ARM-type_fold"/>
</dbReference>
<dbReference type="RefSeq" id="WP_142893416.1">
    <property type="nucleotide sequence ID" value="NZ_ML660163.1"/>
</dbReference>